<keyword evidence="1" id="KW-0812">Transmembrane</keyword>
<sequence>MTHYLTSPIMHILNIYAFATRQDHLAYFRALAANLPLMSILHSFIITVIVVGNFDYDTHKYNTIDLSWSDLLLGVFHDCFEQLRLPTLIDTTGRRSLPDYIFYSSYFPGDLVSMSHSFVSYEWTDHALLTTAFRLSCESMGKGLWKANLFLAKLAPFREGLTSHIQDYIMSENLLNPLSTNSAHKIRDALKVQAKIYTRSFQMDRLNWQRKSLKLPQAKFNRILREYKHTSILSKILPSIEVLIGKLQSEVAYIDQMKSGKHWREQGKNLAGFLKKTASTRIAQHMNLALQDPPN</sequence>
<dbReference type="InParanoid" id="A0A1C7N539"/>
<evidence type="ECO:0000313" key="3">
    <source>
        <dbReference type="Proteomes" id="UP000093000"/>
    </source>
</evidence>
<accession>A0A1C7N539</accession>
<dbReference type="Proteomes" id="UP000093000">
    <property type="component" value="Unassembled WGS sequence"/>
</dbReference>
<dbReference type="EMBL" id="LUGH01000863">
    <property type="protein sequence ID" value="OBZ82454.1"/>
    <property type="molecule type" value="Genomic_DNA"/>
</dbReference>
<evidence type="ECO:0000256" key="1">
    <source>
        <dbReference type="SAM" id="Phobius"/>
    </source>
</evidence>
<dbReference type="OrthoDB" id="2290280at2759"/>
<proteinExistence type="predicted"/>
<name>A0A1C7N539_9FUNG</name>
<organism evidence="2 3">
    <name type="scientific">Choanephora cucurbitarum</name>
    <dbReference type="NCBI Taxonomy" id="101091"/>
    <lineage>
        <taxon>Eukaryota</taxon>
        <taxon>Fungi</taxon>
        <taxon>Fungi incertae sedis</taxon>
        <taxon>Mucoromycota</taxon>
        <taxon>Mucoromycotina</taxon>
        <taxon>Mucoromycetes</taxon>
        <taxon>Mucorales</taxon>
        <taxon>Mucorineae</taxon>
        <taxon>Choanephoraceae</taxon>
        <taxon>Choanephoroideae</taxon>
        <taxon>Choanephora</taxon>
    </lineage>
</organism>
<evidence type="ECO:0008006" key="4">
    <source>
        <dbReference type="Google" id="ProtNLM"/>
    </source>
</evidence>
<protein>
    <recommendedName>
        <fullName evidence="4">Endonuclease/exonuclease/phosphatase domain-containing protein</fullName>
    </recommendedName>
</protein>
<comment type="caution">
    <text evidence="2">The sequence shown here is derived from an EMBL/GenBank/DDBJ whole genome shotgun (WGS) entry which is preliminary data.</text>
</comment>
<keyword evidence="1" id="KW-0472">Membrane</keyword>
<gene>
    <name evidence="2" type="ORF">A0J61_09495</name>
</gene>
<keyword evidence="3" id="KW-1185">Reference proteome</keyword>
<feature type="transmembrane region" description="Helical" evidence="1">
    <location>
        <begin position="31"/>
        <end position="54"/>
    </location>
</feature>
<reference evidence="2 3" key="1">
    <citation type="submission" date="2016-03" db="EMBL/GenBank/DDBJ databases">
        <title>Choanephora cucurbitarum.</title>
        <authorList>
            <person name="Min B."/>
            <person name="Park H."/>
            <person name="Park J.-H."/>
            <person name="Shin H.-D."/>
            <person name="Choi I.-G."/>
        </authorList>
    </citation>
    <scope>NUCLEOTIDE SEQUENCE [LARGE SCALE GENOMIC DNA]</scope>
    <source>
        <strain evidence="2 3">KUS-F28377</strain>
    </source>
</reference>
<keyword evidence="1" id="KW-1133">Transmembrane helix</keyword>
<evidence type="ECO:0000313" key="2">
    <source>
        <dbReference type="EMBL" id="OBZ82454.1"/>
    </source>
</evidence>
<dbReference type="AlphaFoldDB" id="A0A1C7N539"/>